<organism evidence="1">
    <name type="scientific">Sesamum calycinum</name>
    <dbReference type="NCBI Taxonomy" id="2727403"/>
    <lineage>
        <taxon>Eukaryota</taxon>
        <taxon>Viridiplantae</taxon>
        <taxon>Streptophyta</taxon>
        <taxon>Embryophyta</taxon>
        <taxon>Tracheophyta</taxon>
        <taxon>Spermatophyta</taxon>
        <taxon>Magnoliopsida</taxon>
        <taxon>eudicotyledons</taxon>
        <taxon>Gunneridae</taxon>
        <taxon>Pentapetalae</taxon>
        <taxon>asterids</taxon>
        <taxon>lamiids</taxon>
        <taxon>Lamiales</taxon>
        <taxon>Pedaliaceae</taxon>
        <taxon>Sesamum</taxon>
    </lineage>
</organism>
<accession>A0AAW2KNM1</accession>
<proteinExistence type="predicted"/>
<evidence type="ECO:0000313" key="1">
    <source>
        <dbReference type="EMBL" id="KAL0308052.1"/>
    </source>
</evidence>
<name>A0AAW2KNM1_9LAMI</name>
<dbReference type="EMBL" id="JACGWM010000280">
    <property type="protein sequence ID" value="KAL0308052.1"/>
    <property type="molecule type" value="Genomic_DNA"/>
</dbReference>
<reference evidence="1" key="1">
    <citation type="submission" date="2020-06" db="EMBL/GenBank/DDBJ databases">
        <authorList>
            <person name="Li T."/>
            <person name="Hu X."/>
            <person name="Zhang T."/>
            <person name="Song X."/>
            <person name="Zhang H."/>
            <person name="Dai N."/>
            <person name="Sheng W."/>
            <person name="Hou X."/>
            <person name="Wei L."/>
        </authorList>
    </citation>
    <scope>NUCLEOTIDE SEQUENCE</scope>
    <source>
        <strain evidence="1">KEN8</strain>
        <tissue evidence="1">Leaf</tissue>
    </source>
</reference>
<protein>
    <submittedName>
        <fullName evidence="1">Uncharacterized protein</fullName>
    </submittedName>
</protein>
<sequence>MYGVCVPVTGHAGGLGLILSNEVLVQLRSFSPNHVDVDVSSENSVTNWRFTGFYGEPNATRRKSVLNRMPHGYVHETTTKCCFNTKKLGWERPFWQMEDFRRTLE</sequence>
<reference evidence="1" key="2">
    <citation type="journal article" date="2024" name="Plant">
        <title>Genomic evolution and insights into agronomic trait innovations of Sesamum species.</title>
        <authorList>
            <person name="Miao H."/>
            <person name="Wang L."/>
            <person name="Qu L."/>
            <person name="Liu H."/>
            <person name="Sun Y."/>
            <person name="Le M."/>
            <person name="Wang Q."/>
            <person name="Wei S."/>
            <person name="Zheng Y."/>
            <person name="Lin W."/>
            <person name="Duan Y."/>
            <person name="Cao H."/>
            <person name="Xiong S."/>
            <person name="Wang X."/>
            <person name="Wei L."/>
            <person name="Li C."/>
            <person name="Ma Q."/>
            <person name="Ju M."/>
            <person name="Zhao R."/>
            <person name="Li G."/>
            <person name="Mu C."/>
            <person name="Tian Q."/>
            <person name="Mei H."/>
            <person name="Zhang T."/>
            <person name="Gao T."/>
            <person name="Zhang H."/>
        </authorList>
    </citation>
    <scope>NUCLEOTIDE SEQUENCE</scope>
    <source>
        <strain evidence="1">KEN8</strain>
    </source>
</reference>
<gene>
    <name evidence="1" type="ORF">Scaly_2962400</name>
</gene>
<dbReference type="AlphaFoldDB" id="A0AAW2KNM1"/>
<comment type="caution">
    <text evidence="1">The sequence shown here is derived from an EMBL/GenBank/DDBJ whole genome shotgun (WGS) entry which is preliminary data.</text>
</comment>